<dbReference type="EMBL" id="BIXY01000120">
    <property type="protein sequence ID" value="GCF11534.1"/>
    <property type="molecule type" value="Genomic_DNA"/>
</dbReference>
<evidence type="ECO:0000313" key="2">
    <source>
        <dbReference type="EMBL" id="GCF11534.1"/>
    </source>
</evidence>
<sequence>MIQGLKNTNLALMFFLELGVLVSLGYWGFSTGAGTLAKIGLGLGAPVLAAVIWGLFGAPRGRWHLYGIFRLILKAIFFGSAAVALFAVGQHILGVAFALIFVFNAVLSYVWEQDPQPASV</sequence>
<evidence type="ECO:0008006" key="4">
    <source>
        <dbReference type="Google" id="ProtNLM"/>
    </source>
</evidence>
<proteinExistence type="predicted"/>
<feature type="transmembrane region" description="Helical" evidence="1">
    <location>
        <begin position="92"/>
        <end position="111"/>
    </location>
</feature>
<keyword evidence="1" id="KW-0472">Membrane</keyword>
<evidence type="ECO:0000313" key="3">
    <source>
        <dbReference type="Proteomes" id="UP000322530"/>
    </source>
</evidence>
<reference evidence="2 3" key="1">
    <citation type="submission" date="2019-01" db="EMBL/GenBank/DDBJ databases">
        <title>Draft genome sequence of Dictyobacter sp. Uno17.</title>
        <authorList>
            <person name="Wang C.M."/>
            <person name="Zheng Y."/>
            <person name="Sakai Y."/>
            <person name="Abe K."/>
            <person name="Yokota A."/>
            <person name="Yabe S."/>
        </authorList>
    </citation>
    <scope>NUCLEOTIDE SEQUENCE [LARGE SCALE GENOMIC DNA]</scope>
    <source>
        <strain evidence="2 3">Uno17</strain>
    </source>
</reference>
<accession>A0A5A5TKT8</accession>
<keyword evidence="3" id="KW-1185">Reference proteome</keyword>
<organism evidence="2 3">
    <name type="scientific">Dictyobacter arantiisoli</name>
    <dbReference type="NCBI Taxonomy" id="2014874"/>
    <lineage>
        <taxon>Bacteria</taxon>
        <taxon>Bacillati</taxon>
        <taxon>Chloroflexota</taxon>
        <taxon>Ktedonobacteria</taxon>
        <taxon>Ktedonobacterales</taxon>
        <taxon>Dictyobacteraceae</taxon>
        <taxon>Dictyobacter</taxon>
    </lineage>
</organism>
<evidence type="ECO:0000256" key="1">
    <source>
        <dbReference type="SAM" id="Phobius"/>
    </source>
</evidence>
<gene>
    <name evidence="2" type="ORF">KDI_50980</name>
</gene>
<protein>
    <recommendedName>
        <fullName evidence="4">DUF2568 domain-containing protein</fullName>
    </recommendedName>
</protein>
<keyword evidence="1" id="KW-1133">Transmembrane helix</keyword>
<keyword evidence="1" id="KW-0812">Transmembrane</keyword>
<feature type="transmembrane region" description="Helical" evidence="1">
    <location>
        <begin position="68"/>
        <end position="86"/>
    </location>
</feature>
<feature type="transmembrane region" description="Helical" evidence="1">
    <location>
        <begin position="12"/>
        <end position="29"/>
    </location>
</feature>
<dbReference type="Proteomes" id="UP000322530">
    <property type="component" value="Unassembled WGS sequence"/>
</dbReference>
<dbReference type="InterPro" id="IPR021214">
    <property type="entry name" value="DUF2568"/>
</dbReference>
<dbReference type="AlphaFoldDB" id="A0A5A5TKT8"/>
<feature type="transmembrane region" description="Helical" evidence="1">
    <location>
        <begin position="35"/>
        <end position="56"/>
    </location>
</feature>
<name>A0A5A5TKT8_9CHLR</name>
<dbReference type="RefSeq" id="WP_235932700.1">
    <property type="nucleotide sequence ID" value="NZ_BIXY01000120.1"/>
</dbReference>
<comment type="caution">
    <text evidence="2">The sequence shown here is derived from an EMBL/GenBank/DDBJ whole genome shotgun (WGS) entry which is preliminary data.</text>
</comment>
<dbReference type="Pfam" id="PF10823">
    <property type="entry name" value="DUF2568"/>
    <property type="match status" value="1"/>
</dbReference>